<evidence type="ECO:0000256" key="2">
    <source>
        <dbReference type="ARBA" id="ARBA00023012"/>
    </source>
</evidence>
<dbReference type="GO" id="GO:0032993">
    <property type="term" value="C:protein-DNA complex"/>
    <property type="evidence" value="ECO:0007669"/>
    <property type="project" value="TreeGrafter"/>
</dbReference>
<protein>
    <submittedName>
        <fullName evidence="8">Response regulator</fullName>
    </submittedName>
</protein>
<feature type="domain" description="Response regulatory" evidence="7">
    <location>
        <begin position="154"/>
        <end position="271"/>
    </location>
</feature>
<accession>A0A977IDS3</accession>
<evidence type="ECO:0000313" key="8">
    <source>
        <dbReference type="EMBL" id="UVS69164.1"/>
    </source>
</evidence>
<dbReference type="GO" id="GO:0000976">
    <property type="term" value="F:transcription cis-regulatory region binding"/>
    <property type="evidence" value="ECO:0007669"/>
    <property type="project" value="TreeGrafter"/>
</dbReference>
<dbReference type="Gene3D" id="3.40.50.2300">
    <property type="match status" value="1"/>
</dbReference>
<evidence type="ECO:0000256" key="3">
    <source>
        <dbReference type="ARBA" id="ARBA00023015"/>
    </source>
</evidence>
<dbReference type="SUPFAM" id="SSF52172">
    <property type="entry name" value="CheY-like"/>
    <property type="match status" value="1"/>
</dbReference>
<dbReference type="InterPro" id="IPR036388">
    <property type="entry name" value="WH-like_DNA-bd_sf"/>
</dbReference>
<name>A0A977IDS3_9ARCH</name>
<dbReference type="CDD" id="cd17574">
    <property type="entry name" value="REC_OmpR"/>
    <property type="match status" value="1"/>
</dbReference>
<dbReference type="SUPFAM" id="SSF46785">
    <property type="entry name" value="Winged helix' DNA-binding domain"/>
    <property type="match status" value="1"/>
</dbReference>
<dbReference type="InterPro" id="IPR036390">
    <property type="entry name" value="WH_DNA-bd_sf"/>
</dbReference>
<evidence type="ECO:0000256" key="1">
    <source>
        <dbReference type="ARBA" id="ARBA00022553"/>
    </source>
</evidence>
<sequence length="272" mass="29620">MAALGEEIAGSFSFDVTKRMLNALEASGPINRTNLAQKTGLNYNVCLRYIKMLSVLGWIEMCSSAKGDCVSITEVGRQVSAKLLDTSTSTIAAAYNTGGGRAARGLQGEEKEGRQQQQQPQPSGHALSGGEEKVKRFAQTSSSLAAGAKSKSRNIMIVDDEPDIAVTYQYFLASEGYNVEAFSDAYSALREFTRHSSYYDLIILDIRMPGLNGLQLYQSLKGMNPSCKVIFISALDAAREMVSILPGVTADDIMKKPVDKKSFLRKINEIFS</sequence>
<evidence type="ECO:0000259" key="7">
    <source>
        <dbReference type="PROSITE" id="PS50110"/>
    </source>
</evidence>
<dbReference type="GO" id="GO:0000156">
    <property type="term" value="F:phosphorelay response regulator activity"/>
    <property type="evidence" value="ECO:0007669"/>
    <property type="project" value="TreeGrafter"/>
</dbReference>
<keyword evidence="3" id="KW-0805">Transcription regulation</keyword>
<dbReference type="GO" id="GO:0005829">
    <property type="term" value="C:cytosol"/>
    <property type="evidence" value="ECO:0007669"/>
    <property type="project" value="TreeGrafter"/>
</dbReference>
<dbReference type="InterPro" id="IPR001789">
    <property type="entry name" value="Sig_transdc_resp-reg_receiver"/>
</dbReference>
<dbReference type="RefSeq" id="WP_075055872.1">
    <property type="nucleotide sequence ID" value="NZ_CP103305.1"/>
</dbReference>
<keyword evidence="1" id="KW-0597">Phosphoprotein</keyword>
<feature type="region of interest" description="Disordered" evidence="6">
    <location>
        <begin position="99"/>
        <end position="129"/>
    </location>
</feature>
<dbReference type="PANTHER" id="PTHR48111:SF21">
    <property type="entry name" value="DNA-BINDING DUAL MASTER TRANSCRIPTIONAL REGULATOR RPAA"/>
    <property type="match status" value="1"/>
</dbReference>
<keyword evidence="4" id="KW-0238">DNA-binding</keyword>
<dbReference type="Pfam" id="PF13412">
    <property type="entry name" value="HTH_24"/>
    <property type="match status" value="1"/>
</dbReference>
<dbReference type="Proteomes" id="UP001059771">
    <property type="component" value="Chromosome"/>
</dbReference>
<dbReference type="SMART" id="SM00448">
    <property type="entry name" value="REC"/>
    <property type="match status" value="1"/>
</dbReference>
<dbReference type="GO" id="GO:0006355">
    <property type="term" value="P:regulation of DNA-templated transcription"/>
    <property type="evidence" value="ECO:0007669"/>
    <property type="project" value="TreeGrafter"/>
</dbReference>
<evidence type="ECO:0000256" key="4">
    <source>
        <dbReference type="ARBA" id="ARBA00023125"/>
    </source>
</evidence>
<dbReference type="PROSITE" id="PS50110">
    <property type="entry name" value="RESPONSE_REGULATORY"/>
    <property type="match status" value="1"/>
</dbReference>
<organism evidence="8">
    <name type="scientific">Nitrososphaera viennensis</name>
    <dbReference type="NCBI Taxonomy" id="1034015"/>
    <lineage>
        <taxon>Archaea</taxon>
        <taxon>Nitrososphaerota</taxon>
        <taxon>Nitrososphaeria</taxon>
        <taxon>Nitrososphaerales</taxon>
        <taxon>Nitrososphaeraceae</taxon>
        <taxon>Nitrososphaera</taxon>
    </lineage>
</organism>
<dbReference type="GeneID" id="74948238"/>
<evidence type="ECO:0000256" key="6">
    <source>
        <dbReference type="SAM" id="MobiDB-lite"/>
    </source>
</evidence>
<reference evidence="8" key="1">
    <citation type="submission" date="2022-08" db="EMBL/GenBank/DDBJ databases">
        <title>Dynamic responses of ammonia-oxidizing microbial communities induced by reactive oxygen species (ROS) in fluctuating redox aquifers.</title>
        <authorList>
            <person name="Wang P."/>
            <person name="Wang H."/>
        </authorList>
    </citation>
    <scope>NUCLEOTIDE SEQUENCE</scope>
    <source>
        <strain evidence="8">PLX03</strain>
    </source>
</reference>
<dbReference type="AlphaFoldDB" id="A0A977IDS3"/>
<gene>
    <name evidence="8" type="ORF">NWT39_14835</name>
</gene>
<dbReference type="EMBL" id="CP103305">
    <property type="protein sequence ID" value="UVS69164.1"/>
    <property type="molecule type" value="Genomic_DNA"/>
</dbReference>
<dbReference type="InterPro" id="IPR011006">
    <property type="entry name" value="CheY-like_superfamily"/>
</dbReference>
<proteinExistence type="predicted"/>
<dbReference type="Gene3D" id="1.10.10.10">
    <property type="entry name" value="Winged helix-like DNA-binding domain superfamily/Winged helix DNA-binding domain"/>
    <property type="match status" value="1"/>
</dbReference>
<dbReference type="Pfam" id="PF00072">
    <property type="entry name" value="Response_reg"/>
    <property type="match status" value="1"/>
</dbReference>
<keyword evidence="2" id="KW-0902">Two-component regulatory system</keyword>
<keyword evidence="5" id="KW-0804">Transcription</keyword>
<evidence type="ECO:0000256" key="5">
    <source>
        <dbReference type="ARBA" id="ARBA00023163"/>
    </source>
</evidence>
<dbReference type="InterPro" id="IPR039420">
    <property type="entry name" value="WalR-like"/>
</dbReference>
<dbReference type="PANTHER" id="PTHR48111">
    <property type="entry name" value="REGULATOR OF RPOS"/>
    <property type="match status" value="1"/>
</dbReference>